<keyword evidence="11" id="KW-0963">Cytoplasm</keyword>
<dbReference type="PANTHER" id="PTHR21087:SF16">
    <property type="entry name" value="SHIKIMATE KINASE 1, CHLOROPLASTIC"/>
    <property type="match status" value="1"/>
</dbReference>
<feature type="binding site" evidence="11">
    <location>
        <position position="39"/>
    </location>
    <ligand>
        <name>substrate</name>
    </ligand>
</feature>
<dbReference type="EC" id="2.7.1.71" evidence="3 11"/>
<reference evidence="12 13" key="1">
    <citation type="submission" date="2018-09" db="EMBL/GenBank/DDBJ databases">
        <title>Cohnella cavernae sp. nov., isolated from a karst cave.</title>
        <authorList>
            <person name="Zhu H."/>
        </authorList>
    </citation>
    <scope>NUCLEOTIDE SEQUENCE [LARGE SCALE GENOMIC DNA]</scope>
    <source>
        <strain evidence="12 13">K2E09-144</strain>
    </source>
</reference>
<dbReference type="PANTHER" id="PTHR21087">
    <property type="entry name" value="SHIKIMATE KINASE"/>
    <property type="match status" value="1"/>
</dbReference>
<comment type="caution">
    <text evidence="11">Lacks conserved residue(s) required for the propagation of feature annotation.</text>
</comment>
<keyword evidence="11" id="KW-0479">Metal-binding</keyword>
<evidence type="ECO:0000256" key="1">
    <source>
        <dbReference type="ARBA" id="ARBA00004842"/>
    </source>
</evidence>
<feature type="binding site" evidence="11">
    <location>
        <begin position="17"/>
        <end position="22"/>
    </location>
    <ligand>
        <name>ATP</name>
        <dbReference type="ChEBI" id="CHEBI:30616"/>
    </ligand>
</feature>
<evidence type="ECO:0000256" key="3">
    <source>
        <dbReference type="ARBA" id="ARBA00012154"/>
    </source>
</evidence>
<dbReference type="GO" id="GO:0005829">
    <property type="term" value="C:cytosol"/>
    <property type="evidence" value="ECO:0007669"/>
    <property type="project" value="TreeGrafter"/>
</dbReference>
<evidence type="ECO:0000256" key="10">
    <source>
        <dbReference type="ARBA" id="ARBA00048567"/>
    </source>
</evidence>
<evidence type="ECO:0000256" key="8">
    <source>
        <dbReference type="ARBA" id="ARBA00022840"/>
    </source>
</evidence>
<keyword evidence="5 11" id="KW-0808">Transferase</keyword>
<keyword evidence="11" id="KW-0460">Magnesium</keyword>
<feature type="binding site" evidence="11">
    <location>
        <position position="85"/>
    </location>
    <ligand>
        <name>substrate</name>
    </ligand>
</feature>
<evidence type="ECO:0000256" key="9">
    <source>
        <dbReference type="ARBA" id="ARBA00023141"/>
    </source>
</evidence>
<evidence type="ECO:0000256" key="4">
    <source>
        <dbReference type="ARBA" id="ARBA00022605"/>
    </source>
</evidence>
<keyword evidence="4 11" id="KW-0028">Amino-acid biosynthesis</keyword>
<keyword evidence="8 11" id="KW-0067">ATP-binding</keyword>
<dbReference type="GO" id="GO:0009073">
    <property type="term" value="P:aromatic amino acid family biosynthetic process"/>
    <property type="evidence" value="ECO:0007669"/>
    <property type="project" value="UniProtKB-KW"/>
</dbReference>
<feature type="binding site" evidence="11">
    <location>
        <position position="144"/>
    </location>
    <ligand>
        <name>substrate</name>
    </ligand>
</feature>
<keyword evidence="7 11" id="KW-0418">Kinase</keyword>
<dbReference type="GO" id="GO:0009423">
    <property type="term" value="P:chorismate biosynthetic process"/>
    <property type="evidence" value="ECO:0007669"/>
    <property type="project" value="UniProtKB-UniRule"/>
</dbReference>
<protein>
    <recommendedName>
        <fullName evidence="3 11">Shikimate kinase</fullName>
        <shortName evidence="11">SK</shortName>
        <ecNumber evidence="3 11">2.7.1.71</ecNumber>
    </recommendedName>
</protein>
<dbReference type="OrthoDB" id="9800332at2"/>
<dbReference type="InterPro" id="IPR027417">
    <property type="entry name" value="P-loop_NTPase"/>
</dbReference>
<dbReference type="SUPFAM" id="SSF52540">
    <property type="entry name" value="P-loop containing nucleoside triphosphate hydrolases"/>
    <property type="match status" value="1"/>
</dbReference>
<comment type="caution">
    <text evidence="12">The sequence shown here is derived from an EMBL/GenBank/DDBJ whole genome shotgun (WGS) entry which is preliminary data.</text>
</comment>
<gene>
    <name evidence="11" type="primary">aroK</name>
    <name evidence="12" type="ORF">D3H35_07025</name>
</gene>
<dbReference type="PROSITE" id="PS01128">
    <property type="entry name" value="SHIKIMATE_KINASE"/>
    <property type="match status" value="1"/>
</dbReference>
<dbReference type="RefSeq" id="WP_119148384.1">
    <property type="nucleotide sequence ID" value="NZ_JBHSOV010000042.1"/>
</dbReference>
<dbReference type="Pfam" id="PF01202">
    <property type="entry name" value="SKI"/>
    <property type="match status" value="1"/>
</dbReference>
<comment type="subcellular location">
    <subcellularLocation>
        <location evidence="11">Cytoplasm</location>
    </subcellularLocation>
</comment>
<evidence type="ECO:0000256" key="2">
    <source>
        <dbReference type="ARBA" id="ARBA00006997"/>
    </source>
</evidence>
<accession>A0A398CP93</accession>
<evidence type="ECO:0000256" key="5">
    <source>
        <dbReference type="ARBA" id="ARBA00022679"/>
    </source>
</evidence>
<dbReference type="EMBL" id="QXJM01000027">
    <property type="protein sequence ID" value="RIE04345.1"/>
    <property type="molecule type" value="Genomic_DNA"/>
</dbReference>
<comment type="similarity">
    <text evidence="2 11">Belongs to the shikimate kinase family.</text>
</comment>
<dbReference type="InterPro" id="IPR000623">
    <property type="entry name" value="Shikimate_kinase/TSH1"/>
</dbReference>
<comment type="subunit">
    <text evidence="11">Monomer.</text>
</comment>
<dbReference type="UniPathway" id="UPA00053">
    <property type="reaction ID" value="UER00088"/>
</dbReference>
<dbReference type="GO" id="GO:0008652">
    <property type="term" value="P:amino acid biosynthetic process"/>
    <property type="evidence" value="ECO:0007669"/>
    <property type="project" value="UniProtKB-KW"/>
</dbReference>
<keyword evidence="9 11" id="KW-0057">Aromatic amino acid biosynthesis</keyword>
<comment type="cofactor">
    <cofactor evidence="11">
        <name>Mg(2+)</name>
        <dbReference type="ChEBI" id="CHEBI:18420"/>
    </cofactor>
    <text evidence="11">Binds 1 Mg(2+) ion per subunit.</text>
</comment>
<dbReference type="CDD" id="cd00464">
    <property type="entry name" value="SK"/>
    <property type="match status" value="1"/>
</dbReference>
<name>A0A398CP93_9BACL</name>
<dbReference type="Proteomes" id="UP000266340">
    <property type="component" value="Unassembled WGS sequence"/>
</dbReference>
<feature type="binding site" evidence="11">
    <location>
        <position position="21"/>
    </location>
    <ligand>
        <name>Mg(2+)</name>
        <dbReference type="ChEBI" id="CHEBI:18420"/>
    </ligand>
</feature>
<comment type="function">
    <text evidence="11">Catalyzes the specific phosphorylation of the 3-hydroxyl group of shikimic acid using ATP as a cosubstrate.</text>
</comment>
<dbReference type="PRINTS" id="PR01100">
    <property type="entry name" value="SHIKIMTKNASE"/>
</dbReference>
<evidence type="ECO:0000256" key="6">
    <source>
        <dbReference type="ARBA" id="ARBA00022741"/>
    </source>
</evidence>
<evidence type="ECO:0000256" key="7">
    <source>
        <dbReference type="ARBA" id="ARBA00022777"/>
    </source>
</evidence>
<feature type="binding site" evidence="11">
    <location>
        <position position="63"/>
    </location>
    <ligand>
        <name>substrate</name>
    </ligand>
</feature>
<evidence type="ECO:0000313" key="13">
    <source>
        <dbReference type="Proteomes" id="UP000266340"/>
    </source>
</evidence>
<evidence type="ECO:0000313" key="12">
    <source>
        <dbReference type="EMBL" id="RIE04345.1"/>
    </source>
</evidence>
<dbReference type="Gene3D" id="3.40.50.300">
    <property type="entry name" value="P-loop containing nucleotide triphosphate hydrolases"/>
    <property type="match status" value="1"/>
</dbReference>
<dbReference type="AlphaFoldDB" id="A0A398CP93"/>
<dbReference type="GO" id="GO:0005524">
    <property type="term" value="F:ATP binding"/>
    <property type="evidence" value="ECO:0007669"/>
    <property type="project" value="UniProtKB-UniRule"/>
</dbReference>
<dbReference type="GO" id="GO:0004765">
    <property type="term" value="F:shikimate kinase activity"/>
    <property type="evidence" value="ECO:0007669"/>
    <property type="project" value="UniProtKB-UniRule"/>
</dbReference>
<keyword evidence="13" id="KW-1185">Reference proteome</keyword>
<feature type="binding site" evidence="11">
    <location>
        <position position="126"/>
    </location>
    <ligand>
        <name>ATP</name>
        <dbReference type="ChEBI" id="CHEBI:30616"/>
    </ligand>
</feature>
<dbReference type="InterPro" id="IPR023000">
    <property type="entry name" value="Shikimate_kinase_CS"/>
</dbReference>
<organism evidence="12 13">
    <name type="scientific">Cohnella faecalis</name>
    <dbReference type="NCBI Taxonomy" id="2315694"/>
    <lineage>
        <taxon>Bacteria</taxon>
        <taxon>Bacillati</taxon>
        <taxon>Bacillota</taxon>
        <taxon>Bacilli</taxon>
        <taxon>Bacillales</taxon>
        <taxon>Paenibacillaceae</taxon>
        <taxon>Cohnella</taxon>
    </lineage>
</organism>
<evidence type="ECO:0000256" key="11">
    <source>
        <dbReference type="HAMAP-Rule" id="MF_00109"/>
    </source>
</evidence>
<comment type="catalytic activity">
    <reaction evidence="10 11">
        <text>shikimate + ATP = 3-phosphoshikimate + ADP + H(+)</text>
        <dbReference type="Rhea" id="RHEA:13121"/>
        <dbReference type="ChEBI" id="CHEBI:15378"/>
        <dbReference type="ChEBI" id="CHEBI:30616"/>
        <dbReference type="ChEBI" id="CHEBI:36208"/>
        <dbReference type="ChEBI" id="CHEBI:145989"/>
        <dbReference type="ChEBI" id="CHEBI:456216"/>
        <dbReference type="EC" id="2.7.1.71"/>
    </reaction>
</comment>
<sequence>MSGNAGKSNLILVGFMGTGKSTVSRMLSESLGWPRFDTDEEVERRSGKTISELFAEEGESSFRDWESRALADVLSGTNRIVATGGGAVLREENRRVMRLGGWIVALTADKESLIRRVTAGNADGTRPLLAGDAEARVASLLETRKHAYDFAHAVIDTSRLSPADVADLLQRWLR</sequence>
<comment type="pathway">
    <text evidence="1 11">Metabolic intermediate biosynthesis; chorismate biosynthesis; chorismate from D-erythrose 4-phosphate and phosphoenolpyruvate: step 5/7.</text>
</comment>
<dbReference type="InterPro" id="IPR031322">
    <property type="entry name" value="Shikimate/glucono_kinase"/>
</dbReference>
<proteinExistence type="inferred from homology"/>
<keyword evidence="6 11" id="KW-0547">Nucleotide-binding</keyword>
<dbReference type="GO" id="GO:0000287">
    <property type="term" value="F:magnesium ion binding"/>
    <property type="evidence" value="ECO:0007669"/>
    <property type="project" value="UniProtKB-UniRule"/>
</dbReference>
<dbReference type="HAMAP" id="MF_00109">
    <property type="entry name" value="Shikimate_kinase"/>
    <property type="match status" value="1"/>
</dbReference>